<dbReference type="EMBL" id="CAJOBC010036202">
    <property type="protein sequence ID" value="CAF4117503.1"/>
    <property type="molecule type" value="Genomic_DNA"/>
</dbReference>
<reference evidence="2" key="1">
    <citation type="submission" date="2021-02" db="EMBL/GenBank/DDBJ databases">
        <authorList>
            <person name="Nowell W R."/>
        </authorList>
    </citation>
    <scope>NUCLEOTIDE SEQUENCE</scope>
</reference>
<name>A0A815DHT4_9BILA</name>
<evidence type="ECO:0000256" key="1">
    <source>
        <dbReference type="SAM" id="MobiDB-lite"/>
    </source>
</evidence>
<dbReference type="Proteomes" id="UP000663829">
    <property type="component" value="Unassembled WGS sequence"/>
</dbReference>
<feature type="region of interest" description="Disordered" evidence="1">
    <location>
        <begin position="238"/>
        <end position="295"/>
    </location>
</feature>
<dbReference type="OrthoDB" id="10064970at2759"/>
<evidence type="ECO:0000313" key="4">
    <source>
        <dbReference type="Proteomes" id="UP000663829"/>
    </source>
</evidence>
<organism evidence="2 4">
    <name type="scientific">Didymodactylos carnosus</name>
    <dbReference type="NCBI Taxonomy" id="1234261"/>
    <lineage>
        <taxon>Eukaryota</taxon>
        <taxon>Metazoa</taxon>
        <taxon>Spiralia</taxon>
        <taxon>Gnathifera</taxon>
        <taxon>Rotifera</taxon>
        <taxon>Eurotatoria</taxon>
        <taxon>Bdelloidea</taxon>
        <taxon>Philodinida</taxon>
        <taxon>Philodinidae</taxon>
        <taxon>Didymodactylos</taxon>
    </lineage>
</organism>
<feature type="compositionally biased region" description="Acidic residues" evidence="1">
    <location>
        <begin position="270"/>
        <end position="279"/>
    </location>
</feature>
<gene>
    <name evidence="2" type="ORF">GPM918_LOCUS28395</name>
    <name evidence="3" type="ORF">SRO942_LOCUS28892</name>
</gene>
<dbReference type="EMBL" id="CAJNOQ010012369">
    <property type="protein sequence ID" value="CAF1298391.1"/>
    <property type="molecule type" value="Genomic_DNA"/>
</dbReference>
<dbReference type="AlphaFoldDB" id="A0A815DHT4"/>
<sequence>MELEHGPISSNNRPRPLQYALPTIQSLNNKLCFEKLSEAEFCYNEVEQHMKLINCSNVFISEDCTGIIPRVEYDVNKNCFTGFVTPMVNDEPVPQAYRCTTFEQLEHLYGTVVKSTLVNIYVVQPITNLTTSSIILFAYGTNNKITTTKIRNRLLSSTCKLLMGSYQISIKHLYQLIETNNKLDHSITKCDLNVRDRIAQTMAEYVKMKEVLMENSCFNLNKLSESIKQQLSAHTLNETQSINFNEPEADDNVDTQDEEEDEYSLNSNSNDDESYDGDIESNMNDHENEKDDRIDDNDITQDFFANAHSSKYTGDFINVVLQF</sequence>
<dbReference type="Proteomes" id="UP000681722">
    <property type="component" value="Unassembled WGS sequence"/>
</dbReference>
<keyword evidence="4" id="KW-1185">Reference proteome</keyword>
<protein>
    <submittedName>
        <fullName evidence="2">Uncharacterized protein</fullName>
    </submittedName>
</protein>
<proteinExistence type="predicted"/>
<comment type="caution">
    <text evidence="2">The sequence shown here is derived from an EMBL/GenBank/DDBJ whole genome shotgun (WGS) entry which is preliminary data.</text>
</comment>
<evidence type="ECO:0000313" key="2">
    <source>
        <dbReference type="EMBL" id="CAF1298391.1"/>
    </source>
</evidence>
<evidence type="ECO:0000313" key="3">
    <source>
        <dbReference type="EMBL" id="CAF4117503.1"/>
    </source>
</evidence>
<accession>A0A815DHT4</accession>
<feature type="compositionally biased region" description="Acidic residues" evidence="1">
    <location>
        <begin position="247"/>
        <end position="263"/>
    </location>
</feature>
<feature type="compositionally biased region" description="Basic and acidic residues" evidence="1">
    <location>
        <begin position="283"/>
        <end position="293"/>
    </location>
</feature>